<keyword evidence="1" id="KW-0812">Transmembrane</keyword>
<sequence>MLKRFFIFLEWVLVIFLGGQALLYILLSVSVLFSHSDEIRQAKKDGTYYSAPAVTQSYFNRTLTVDGVAYDGKELRIYMTGRHFGSGSILPSDFRVTTDTGEEFSIHGGHVSSSAYFAKGMYHMESVPANLHSIRVHQEQYGEAFSFTIPLGEGGKP</sequence>
<reference evidence="2" key="1">
    <citation type="submission" date="2022-06" db="EMBL/GenBank/DDBJ databases">
        <title>Genome sequencing of Brevibacillus sp. BB3-R1.</title>
        <authorList>
            <person name="Heo J."/>
            <person name="Lee D."/>
            <person name="Won M."/>
            <person name="Han B.-H."/>
            <person name="Hong S.-B."/>
            <person name="Kwon S.-W."/>
        </authorList>
    </citation>
    <scope>NUCLEOTIDE SEQUENCE</scope>
    <source>
        <strain evidence="2">BB3-R1</strain>
    </source>
</reference>
<evidence type="ECO:0000313" key="2">
    <source>
        <dbReference type="EMBL" id="USG64047.1"/>
    </source>
</evidence>
<protein>
    <submittedName>
        <fullName evidence="2">Uncharacterized protein</fullName>
    </submittedName>
</protein>
<dbReference type="RefSeq" id="WP_251871139.1">
    <property type="nucleotide sequence ID" value="NZ_CP098755.1"/>
</dbReference>
<keyword evidence="1" id="KW-1133">Transmembrane helix</keyword>
<gene>
    <name evidence="2" type="ORF">NDK47_18030</name>
</gene>
<evidence type="ECO:0000313" key="3">
    <source>
        <dbReference type="Proteomes" id="UP001056500"/>
    </source>
</evidence>
<name>A0ABY4WA33_9BACL</name>
<feature type="transmembrane region" description="Helical" evidence="1">
    <location>
        <begin position="6"/>
        <end position="33"/>
    </location>
</feature>
<keyword evidence="3" id="KW-1185">Reference proteome</keyword>
<evidence type="ECO:0000256" key="1">
    <source>
        <dbReference type="SAM" id="Phobius"/>
    </source>
</evidence>
<organism evidence="2 3">
    <name type="scientific">Brevibacillus ruminantium</name>
    <dbReference type="NCBI Taxonomy" id="2950604"/>
    <lineage>
        <taxon>Bacteria</taxon>
        <taxon>Bacillati</taxon>
        <taxon>Bacillota</taxon>
        <taxon>Bacilli</taxon>
        <taxon>Bacillales</taxon>
        <taxon>Paenibacillaceae</taxon>
        <taxon>Brevibacillus</taxon>
    </lineage>
</organism>
<accession>A0ABY4WA33</accession>
<dbReference type="EMBL" id="CP098755">
    <property type="protein sequence ID" value="USG64047.1"/>
    <property type="molecule type" value="Genomic_DNA"/>
</dbReference>
<keyword evidence="1" id="KW-0472">Membrane</keyword>
<proteinExistence type="predicted"/>
<dbReference type="Proteomes" id="UP001056500">
    <property type="component" value="Chromosome"/>
</dbReference>